<evidence type="ECO:0000313" key="1">
    <source>
        <dbReference type="EMBL" id="CAE0363250.1"/>
    </source>
</evidence>
<dbReference type="EMBL" id="HBIJ01005649">
    <property type="protein sequence ID" value="CAE0363250.1"/>
    <property type="molecule type" value="Transcribed_RNA"/>
</dbReference>
<dbReference type="AlphaFoldDB" id="A0A7S3JS65"/>
<sequence>MRRLLTALVLQLQRDINDGHVYYDGGENNKLLLDSGCPRSIVDDKEFSDDVIGPILFSGCTDRIRQIPATVRERGYTGILGWDFIKALGKEYANIFFDLSNRSNMALRLSNENSPSVLSSIYIQELEFSPQARYPILCCSLYALGACEDAVGLLDLASPISMCNTPAEDMVRLFPRQDNYVQRTTTGVDGRTSTLRAGQAAGIRLGSSFDIPNVPLAIADTPAMDQLGFRNDPFLLIGLDLLGDSFALHFLPNVGAKKEERKLLLTKRHGKKISGVVAILNVHSSSHRKT</sequence>
<gene>
    <name evidence="1" type="ORF">ALAG00032_LOCUS3991</name>
</gene>
<organism evidence="1">
    <name type="scientific">Aureoumbra lagunensis</name>
    <dbReference type="NCBI Taxonomy" id="44058"/>
    <lineage>
        <taxon>Eukaryota</taxon>
        <taxon>Sar</taxon>
        <taxon>Stramenopiles</taxon>
        <taxon>Ochrophyta</taxon>
        <taxon>Pelagophyceae</taxon>
        <taxon>Pelagomonadales</taxon>
        <taxon>Aureoumbra</taxon>
    </lineage>
</organism>
<accession>A0A7S3JS65</accession>
<name>A0A7S3JS65_9STRA</name>
<protein>
    <submittedName>
        <fullName evidence="1">Uncharacterized protein</fullName>
    </submittedName>
</protein>
<reference evidence="1" key="1">
    <citation type="submission" date="2021-01" db="EMBL/GenBank/DDBJ databases">
        <authorList>
            <person name="Corre E."/>
            <person name="Pelletier E."/>
            <person name="Niang G."/>
            <person name="Scheremetjew M."/>
            <person name="Finn R."/>
            <person name="Kale V."/>
            <person name="Holt S."/>
            <person name="Cochrane G."/>
            <person name="Meng A."/>
            <person name="Brown T."/>
            <person name="Cohen L."/>
        </authorList>
    </citation>
    <scope>NUCLEOTIDE SEQUENCE</scope>
    <source>
        <strain evidence="1">CCMP1510</strain>
    </source>
</reference>
<proteinExistence type="predicted"/>